<keyword evidence="4" id="KW-1185">Reference proteome</keyword>
<feature type="compositionally biased region" description="Acidic residues" evidence="1">
    <location>
        <begin position="194"/>
        <end position="213"/>
    </location>
</feature>
<dbReference type="PANTHER" id="PTHR46929">
    <property type="entry name" value="EXPRESSED PROTEIN"/>
    <property type="match status" value="1"/>
</dbReference>
<evidence type="ECO:0000313" key="4">
    <source>
        <dbReference type="Proteomes" id="UP000283530"/>
    </source>
</evidence>
<feature type="region of interest" description="Disordered" evidence="1">
    <location>
        <begin position="39"/>
        <end position="67"/>
    </location>
</feature>
<dbReference type="STRING" id="337451.A0A443NZ05"/>
<name>A0A443NZ05_9MAGN</name>
<gene>
    <name evidence="3" type="ORF">CKAN_01248200</name>
</gene>
<sequence>MGSLFPQKTCPPFINFFSIHFLSKTLAPVLENPIHRRTTRAPSGLQSSPPAGMGSQNTNDNFAPLPKNLKWTPMQDDTLIQLMVEQCKEGRGIKGGFTCEGKDKLKNRFKTLKKTYGDLKAMLDLSGFGWDDTRKMVTAEPDVWKEYVAAHPKAALYKNKTFPDWISLAIIFGDSVADGRDGFASNDPEPIETQAEEETQADDMDNVFDDNADEDIDMSIGTNRRQRQLSTTPTSRHLARNRPNMGQALIAAVETIASAMSDYANKRAKERPDMDKCIDSLRALGLPNGIYFKALNVIEIERKAEFFLALPSGDREPWILSQLGLEFNLD</sequence>
<feature type="compositionally biased region" description="Polar residues" evidence="1">
    <location>
        <begin position="40"/>
        <end position="61"/>
    </location>
</feature>
<dbReference type="Pfam" id="PF12776">
    <property type="entry name" value="Myb_DNA-bind_3"/>
    <property type="match status" value="1"/>
</dbReference>
<dbReference type="PANTHER" id="PTHR46929:SF33">
    <property type="entry name" value="L10-INTERACTING MYB DOMAIN-CONTAINING PROTEIN-LIKE ISOFORM X1"/>
    <property type="match status" value="1"/>
</dbReference>
<feature type="domain" description="Myb/SANT-like" evidence="2">
    <location>
        <begin position="102"/>
        <end position="147"/>
    </location>
</feature>
<protein>
    <submittedName>
        <fullName evidence="3">L10-interacting MYB domain-containing protein</fullName>
    </submittedName>
</protein>
<dbReference type="InterPro" id="IPR024752">
    <property type="entry name" value="Myb/SANT-like_dom"/>
</dbReference>
<accession>A0A443NZ05</accession>
<dbReference type="OrthoDB" id="3186724at2759"/>
<feature type="region of interest" description="Disordered" evidence="1">
    <location>
        <begin position="181"/>
        <end position="213"/>
    </location>
</feature>
<reference evidence="3 4" key="1">
    <citation type="journal article" date="2019" name="Nat. Plants">
        <title>Stout camphor tree genome fills gaps in understanding of flowering plant genome evolution.</title>
        <authorList>
            <person name="Chaw S.M."/>
            <person name="Liu Y.C."/>
            <person name="Wu Y.W."/>
            <person name="Wang H.Y."/>
            <person name="Lin C.I."/>
            <person name="Wu C.S."/>
            <person name="Ke H.M."/>
            <person name="Chang L.Y."/>
            <person name="Hsu C.Y."/>
            <person name="Yang H.T."/>
            <person name="Sudianto E."/>
            <person name="Hsu M.H."/>
            <person name="Wu K.P."/>
            <person name="Wang L.N."/>
            <person name="Leebens-Mack J.H."/>
            <person name="Tsai I.J."/>
        </authorList>
    </citation>
    <scope>NUCLEOTIDE SEQUENCE [LARGE SCALE GENOMIC DNA]</scope>
    <source>
        <strain evidence="4">cv. Chaw 1501</strain>
        <tissue evidence="3">Young leaves</tissue>
    </source>
</reference>
<evidence type="ECO:0000259" key="2">
    <source>
        <dbReference type="Pfam" id="PF12776"/>
    </source>
</evidence>
<proteinExistence type="predicted"/>
<organism evidence="3 4">
    <name type="scientific">Cinnamomum micranthum f. kanehirae</name>
    <dbReference type="NCBI Taxonomy" id="337451"/>
    <lineage>
        <taxon>Eukaryota</taxon>
        <taxon>Viridiplantae</taxon>
        <taxon>Streptophyta</taxon>
        <taxon>Embryophyta</taxon>
        <taxon>Tracheophyta</taxon>
        <taxon>Spermatophyta</taxon>
        <taxon>Magnoliopsida</taxon>
        <taxon>Magnoliidae</taxon>
        <taxon>Laurales</taxon>
        <taxon>Lauraceae</taxon>
        <taxon>Cinnamomum</taxon>
    </lineage>
</organism>
<dbReference type="EMBL" id="QPKB01000004">
    <property type="protein sequence ID" value="RWR83721.1"/>
    <property type="molecule type" value="Genomic_DNA"/>
</dbReference>
<comment type="caution">
    <text evidence="3">The sequence shown here is derived from an EMBL/GenBank/DDBJ whole genome shotgun (WGS) entry which is preliminary data.</text>
</comment>
<dbReference type="AlphaFoldDB" id="A0A443NZ05"/>
<evidence type="ECO:0000313" key="3">
    <source>
        <dbReference type="EMBL" id="RWR83721.1"/>
    </source>
</evidence>
<evidence type="ECO:0000256" key="1">
    <source>
        <dbReference type="SAM" id="MobiDB-lite"/>
    </source>
</evidence>
<dbReference type="Proteomes" id="UP000283530">
    <property type="component" value="Unassembled WGS sequence"/>
</dbReference>